<dbReference type="RefSeq" id="WP_013404847.1">
    <property type="nucleotide sequence ID" value="NC_014654.1"/>
</dbReference>
<dbReference type="InterPro" id="IPR002745">
    <property type="entry name" value="Ptrans_KptA/Tpt1"/>
</dbReference>
<evidence type="ECO:0000256" key="2">
    <source>
        <dbReference type="ARBA" id="ARBA00022679"/>
    </source>
</evidence>
<organism evidence="6 7">
    <name type="scientific">Halanaerobium hydrogeniformans</name>
    <name type="common">Halanaerobium sp. (strain sapolanicus)</name>
    <dbReference type="NCBI Taxonomy" id="656519"/>
    <lineage>
        <taxon>Bacteria</taxon>
        <taxon>Bacillati</taxon>
        <taxon>Bacillota</taxon>
        <taxon>Clostridia</taxon>
        <taxon>Halanaerobiales</taxon>
        <taxon>Halanaerobiaceae</taxon>
        <taxon>Halanaerobium</taxon>
    </lineage>
</organism>
<evidence type="ECO:0000256" key="3">
    <source>
        <dbReference type="ARBA" id="ARBA00023027"/>
    </source>
</evidence>
<dbReference type="KEGG" id="has:Halsa_0262"/>
<keyword evidence="2 5" id="KW-0808">Transferase</keyword>
<protein>
    <recommendedName>
        <fullName evidence="5">Probable RNA 2'-phosphotransferase</fullName>
        <ecNumber evidence="5">2.7.1.-</ecNumber>
    </recommendedName>
</protein>
<dbReference type="Gene3D" id="1.10.10.970">
    <property type="entry name" value="RNA 2'-phosphotransferase, Tpt1/KptA family, N-terminal domain"/>
    <property type="match status" value="1"/>
</dbReference>
<evidence type="ECO:0000313" key="6">
    <source>
        <dbReference type="EMBL" id="ADQ13741.1"/>
    </source>
</evidence>
<dbReference type="Pfam" id="PF01885">
    <property type="entry name" value="PTS_2-RNA"/>
    <property type="match status" value="1"/>
</dbReference>
<gene>
    <name evidence="5" type="primary">kptA</name>
    <name evidence="6" type="ordered locus">Halsa_0262</name>
</gene>
<keyword evidence="7" id="KW-1185">Reference proteome</keyword>
<dbReference type="STRING" id="656519.Halsa_0262"/>
<evidence type="ECO:0000313" key="7">
    <source>
        <dbReference type="Proteomes" id="UP000007434"/>
    </source>
</evidence>
<dbReference type="Gene3D" id="3.20.170.30">
    <property type="match status" value="1"/>
</dbReference>
<name>E4RNR3_HALHG</name>
<sequence length="181" mass="20862">MDKIKLSKTLSYILRHHPESFDLKLAADASVETDELLNSLKNKFKKITKDDLIKVVEADPKGRFSFLDEQKRIRANYGHSIEGVNPEYEAVKPPEFLYHGTTPEAKNKILAEGIKPMGRNYVHLSVNIKEAKKVAQRRTNNELIFKIRALKAYQAGQEFYKTAENIYLTDQIAAKYLFFIK</sequence>
<proteinExistence type="inferred from homology"/>
<dbReference type="AlphaFoldDB" id="E4RNR3"/>
<evidence type="ECO:0000256" key="5">
    <source>
        <dbReference type="HAMAP-Rule" id="MF_00299"/>
    </source>
</evidence>
<evidence type="ECO:0000256" key="4">
    <source>
        <dbReference type="ARBA" id="ARBA00025212"/>
    </source>
</evidence>
<reference evidence="6 7" key="1">
    <citation type="submission" date="2010-11" db="EMBL/GenBank/DDBJ databases">
        <title>Complete sequence of Halanaerobium sp. sapolanicus.</title>
        <authorList>
            <consortium name="US DOE Joint Genome Institute"/>
            <person name="Lucas S."/>
            <person name="Copeland A."/>
            <person name="Lapidus A."/>
            <person name="Cheng J.-F."/>
            <person name="Bruce D."/>
            <person name="Goodwin L."/>
            <person name="Pitluck S."/>
            <person name="Davenport K."/>
            <person name="Detter J.C."/>
            <person name="Han C."/>
            <person name="Tapia R."/>
            <person name="Land M."/>
            <person name="Hauser L."/>
            <person name="Jeffries C."/>
            <person name="Kyrpides N."/>
            <person name="Ivanova N."/>
            <person name="Mikhailova N."/>
            <person name="Begemann M.B."/>
            <person name="Mormile M.R."/>
            <person name="Wall J.D."/>
            <person name="Elias D.A."/>
            <person name="Woyke T."/>
        </authorList>
    </citation>
    <scope>NUCLEOTIDE SEQUENCE [LARGE SCALE GENOMIC DNA]</scope>
    <source>
        <strain evidence="7">sapolanicus</strain>
    </source>
</reference>
<accession>E4RNR3</accession>
<dbReference type="HOGENOM" id="CLU_052998_4_1_9"/>
<dbReference type="OrthoDB" id="4537997at2"/>
<comment type="similarity">
    <text evidence="1 5">Belongs to the KptA/TPT1 family.</text>
</comment>
<dbReference type="SUPFAM" id="SSF56399">
    <property type="entry name" value="ADP-ribosylation"/>
    <property type="match status" value="1"/>
</dbReference>
<dbReference type="EC" id="2.7.1.-" evidence="5"/>
<comment type="function">
    <text evidence="4 5">Removes the 2'-phosphate from RNA via an intermediate in which the phosphate is ADP-ribosylated by NAD followed by a presumed transesterification to release the RNA and generate ADP-ribose 1''-2''-cyclic phosphate (APPR&gt;P). May function as an ADP-ribosylase.</text>
</comment>
<evidence type="ECO:0000256" key="1">
    <source>
        <dbReference type="ARBA" id="ARBA00009836"/>
    </source>
</evidence>
<dbReference type="HAMAP" id="MF_00299">
    <property type="entry name" value="KptA"/>
    <property type="match status" value="1"/>
</dbReference>
<dbReference type="GO" id="GO:0003950">
    <property type="term" value="F:NAD+ poly-ADP-ribosyltransferase activity"/>
    <property type="evidence" value="ECO:0007669"/>
    <property type="project" value="InterPro"/>
</dbReference>
<dbReference type="Proteomes" id="UP000007434">
    <property type="component" value="Chromosome"/>
</dbReference>
<keyword evidence="3 5" id="KW-0520">NAD</keyword>
<dbReference type="EMBL" id="CP002304">
    <property type="protein sequence ID" value="ADQ13741.1"/>
    <property type="molecule type" value="Genomic_DNA"/>
</dbReference>
<dbReference type="InterPro" id="IPR022928">
    <property type="entry name" value="RNA_2'-PTrans_KptA"/>
</dbReference>
<dbReference type="PANTHER" id="PTHR12684">
    <property type="entry name" value="PUTATIVE PHOSPHOTRANSFERASE"/>
    <property type="match status" value="1"/>
</dbReference>
<dbReference type="InterPro" id="IPR042081">
    <property type="entry name" value="RNA_2'-PTrans_C"/>
</dbReference>
<dbReference type="PANTHER" id="PTHR12684:SF2">
    <property type="entry name" value="TRNA 2'-PHOSPHOTRANSFERASE 1"/>
    <property type="match status" value="1"/>
</dbReference>
<dbReference type="eggNOG" id="COG1859">
    <property type="taxonomic scope" value="Bacteria"/>
</dbReference>
<reference evidence="6 7" key="2">
    <citation type="journal article" date="2011" name="J. Bacteriol.">
        <title>Complete Genome Sequence of the Haloalkaliphilic, Hydrogen Producing Halanaerobium hydrogenoformans.</title>
        <authorList>
            <person name="Brown S.D."/>
            <person name="Begemann M.B."/>
            <person name="Mormile M.R."/>
            <person name="Wall J.D."/>
            <person name="Han C.S."/>
            <person name="Goodwin L.A."/>
            <person name="Pitluck S."/>
            <person name="Land M.L."/>
            <person name="Hauser L.J."/>
            <person name="Elias D.A."/>
        </authorList>
    </citation>
    <scope>NUCLEOTIDE SEQUENCE [LARGE SCALE GENOMIC DNA]</scope>
    <source>
        <strain evidence="7">sapolanicus</strain>
    </source>
</reference>
<dbReference type="GO" id="GO:0000215">
    <property type="term" value="F:tRNA 2'-phosphotransferase activity"/>
    <property type="evidence" value="ECO:0007669"/>
    <property type="project" value="TreeGrafter"/>
</dbReference>
<dbReference type="InterPro" id="IPR042080">
    <property type="entry name" value="RNA_2'-PTrans_N"/>
</dbReference>
<dbReference type="GO" id="GO:0006388">
    <property type="term" value="P:tRNA splicing, via endonucleolytic cleavage and ligation"/>
    <property type="evidence" value="ECO:0007669"/>
    <property type="project" value="UniProtKB-UniRule"/>
</dbReference>